<dbReference type="GO" id="GO:0006508">
    <property type="term" value="P:proteolysis"/>
    <property type="evidence" value="ECO:0007669"/>
    <property type="project" value="UniProtKB-KW"/>
</dbReference>
<dbReference type="PATRIC" id="fig|1544413.3.peg.310"/>
<dbReference type="STRING" id="1544413.Clow_00307"/>
<evidence type="ECO:0000313" key="9">
    <source>
        <dbReference type="Proteomes" id="UP000050488"/>
    </source>
</evidence>
<feature type="domain" description="Peptidase S1" evidence="7">
    <location>
        <begin position="50"/>
        <end position="209"/>
    </location>
</feature>
<dbReference type="AlphaFoldDB" id="A0A0Q1AK17"/>
<evidence type="ECO:0000256" key="2">
    <source>
        <dbReference type="ARBA" id="ARBA00022670"/>
    </source>
</evidence>
<feature type="signal peptide" evidence="6">
    <location>
        <begin position="1"/>
        <end position="35"/>
    </location>
</feature>
<dbReference type="Pfam" id="PF00089">
    <property type="entry name" value="Trypsin"/>
    <property type="match status" value="1"/>
</dbReference>
<keyword evidence="3 6" id="KW-0732">Signal</keyword>
<dbReference type="SUPFAM" id="SSF50494">
    <property type="entry name" value="Trypsin-like serine proteases"/>
    <property type="match status" value="1"/>
</dbReference>
<keyword evidence="2 6" id="KW-0645">Protease</keyword>
<protein>
    <recommendedName>
        <fullName evidence="6">Serine protease</fullName>
        <ecNumber evidence="6">3.4.21.-</ecNumber>
    </recommendedName>
</protein>
<name>A0A0Q1AK17_9CORY</name>
<accession>A0A0Q1AK17</accession>
<dbReference type="InterPro" id="IPR008256">
    <property type="entry name" value="Peptidase_S1B"/>
</dbReference>
<dbReference type="InterPro" id="IPR043504">
    <property type="entry name" value="Peptidase_S1_PA_chymotrypsin"/>
</dbReference>
<keyword evidence="5 6" id="KW-0720">Serine protease</keyword>
<organism evidence="8 9">
    <name type="scientific">Corynebacterium lowii</name>
    <dbReference type="NCBI Taxonomy" id="1544413"/>
    <lineage>
        <taxon>Bacteria</taxon>
        <taxon>Bacillati</taxon>
        <taxon>Actinomycetota</taxon>
        <taxon>Actinomycetes</taxon>
        <taxon>Mycobacteriales</taxon>
        <taxon>Corynebacteriaceae</taxon>
        <taxon>Corynebacterium</taxon>
    </lineage>
</organism>
<dbReference type="GO" id="GO:0004252">
    <property type="term" value="F:serine-type endopeptidase activity"/>
    <property type="evidence" value="ECO:0007669"/>
    <property type="project" value="InterPro"/>
</dbReference>
<evidence type="ECO:0000256" key="4">
    <source>
        <dbReference type="ARBA" id="ARBA00022801"/>
    </source>
</evidence>
<dbReference type="RefSeq" id="WP_055175277.1">
    <property type="nucleotide sequence ID" value="NZ_JAUSQY010000001.1"/>
</dbReference>
<evidence type="ECO:0000259" key="7">
    <source>
        <dbReference type="Pfam" id="PF00089"/>
    </source>
</evidence>
<dbReference type="Gene3D" id="2.40.10.10">
    <property type="entry name" value="Trypsin-like serine proteases"/>
    <property type="match status" value="2"/>
</dbReference>
<comment type="similarity">
    <text evidence="1 6">Belongs to the peptidase S1B family.</text>
</comment>
<keyword evidence="9" id="KW-1185">Reference proteome</keyword>
<dbReference type="EC" id="3.4.21.-" evidence="6"/>
<sequence>MKFSPTKFGSSRFAALVTSLAVAAMPLANAATAQAAGTVWQGMPIRGVNNSPCTASIANDHTAYTALHCGGGQWKVGDQINSRTGGSIGTIAALGSDLPAGQQLDVVKIDLGPGVKVKGNVGVGDSAALNNGDAVKVAAPGNRNTGTVTNSTPTRLTLRDDQYPSDLISTSVQTFGGNSGGALLNSNDELVGVLAGGNAKNKSYFTPINVILERLG</sequence>
<evidence type="ECO:0000256" key="3">
    <source>
        <dbReference type="ARBA" id="ARBA00022729"/>
    </source>
</evidence>
<dbReference type="OrthoDB" id="267336at2"/>
<dbReference type="EMBL" id="LKEV01000001">
    <property type="protein sequence ID" value="KQB87252.1"/>
    <property type="molecule type" value="Genomic_DNA"/>
</dbReference>
<feature type="chain" id="PRO_5039744670" description="Serine protease" evidence="6">
    <location>
        <begin position="36"/>
        <end position="216"/>
    </location>
</feature>
<gene>
    <name evidence="8" type="ORF">Clow_00307</name>
</gene>
<evidence type="ECO:0000256" key="1">
    <source>
        <dbReference type="ARBA" id="ARBA00008764"/>
    </source>
</evidence>
<keyword evidence="4 6" id="KW-0378">Hydrolase</keyword>
<proteinExistence type="inferred from homology"/>
<evidence type="ECO:0000256" key="6">
    <source>
        <dbReference type="RuleBase" id="RU004296"/>
    </source>
</evidence>
<dbReference type="InterPro" id="IPR001254">
    <property type="entry name" value="Trypsin_dom"/>
</dbReference>
<evidence type="ECO:0000256" key="5">
    <source>
        <dbReference type="ARBA" id="ARBA00022825"/>
    </source>
</evidence>
<dbReference type="Proteomes" id="UP000050488">
    <property type="component" value="Unassembled WGS sequence"/>
</dbReference>
<dbReference type="InterPro" id="IPR009003">
    <property type="entry name" value="Peptidase_S1_PA"/>
</dbReference>
<comment type="caution">
    <text evidence="8">The sequence shown here is derived from an EMBL/GenBank/DDBJ whole genome shotgun (WGS) entry which is preliminary data.</text>
</comment>
<dbReference type="PRINTS" id="PR00839">
    <property type="entry name" value="V8PROTEASE"/>
</dbReference>
<evidence type="ECO:0000313" key="8">
    <source>
        <dbReference type="EMBL" id="KQB87252.1"/>
    </source>
</evidence>
<reference evidence="8 9" key="1">
    <citation type="submission" date="2015-10" db="EMBL/GenBank/DDBJ databases">
        <title>Corynebacteirum lowii and Corynebacterium oculi species nova, derived from human clinical disease and and emended description of Corynebacterium mastiditis.</title>
        <authorList>
            <person name="Bernard K."/>
            <person name="Pacheco A.L."/>
            <person name="Mcdougall C."/>
            <person name="Burtx T."/>
            <person name="Weibe D."/>
            <person name="Tyler S."/>
            <person name="Olson A.B."/>
            <person name="Cnockaert M."/>
            <person name="Eguchi H."/>
            <person name="Kuwahara T."/>
            <person name="Nakayama-Imaohji H."/>
            <person name="Boudewijins M."/>
            <person name="Van Hoecke F."/>
            <person name="Bernier A.-M."/>
            <person name="Vandamme P."/>
        </authorList>
    </citation>
    <scope>NUCLEOTIDE SEQUENCE [LARGE SCALE GENOMIC DNA]</scope>
    <source>
        <strain evidence="8 9">NML 130206</strain>
    </source>
</reference>